<dbReference type="InterPro" id="IPR001387">
    <property type="entry name" value="Cro/C1-type_HTH"/>
</dbReference>
<reference evidence="1 2" key="2">
    <citation type="submission" date="2018-01" db="EMBL/GenBank/DDBJ databases">
        <title>Genomic study of Klebsiella pneumoniae.</title>
        <authorList>
            <person name="Yang Y."/>
            <person name="Bicalho R."/>
        </authorList>
    </citation>
    <scope>NUCLEOTIDE SEQUENCE [LARGE SCALE GENOMIC DNA]</scope>
    <source>
        <strain evidence="1 2">A2</strain>
    </source>
</reference>
<name>A0A2J4ZBR3_9ENTR</name>
<comment type="caution">
    <text evidence="1">The sequence shown here is derived from an EMBL/GenBank/DDBJ whole genome shotgun (WGS) entry which is preliminary data.</text>
</comment>
<evidence type="ECO:0000313" key="2">
    <source>
        <dbReference type="Proteomes" id="UP000234661"/>
    </source>
</evidence>
<dbReference type="RefSeq" id="WP_087812786.1">
    <property type="nucleotide sequence ID" value="NZ_JALLMD010000053.1"/>
</dbReference>
<accession>A0A2J4ZBR3</accession>
<dbReference type="GO" id="GO:0003677">
    <property type="term" value="F:DNA binding"/>
    <property type="evidence" value="ECO:0007669"/>
    <property type="project" value="InterPro"/>
</dbReference>
<dbReference type="InterPro" id="IPR010982">
    <property type="entry name" value="Lambda_DNA-bd_dom_sf"/>
</dbReference>
<dbReference type="AlphaFoldDB" id="A0A2J4ZBR3"/>
<organism evidence="1 2">
    <name type="scientific">Klebsiella michiganensis</name>
    <dbReference type="NCBI Taxonomy" id="1134687"/>
    <lineage>
        <taxon>Bacteria</taxon>
        <taxon>Pseudomonadati</taxon>
        <taxon>Pseudomonadota</taxon>
        <taxon>Gammaproteobacteria</taxon>
        <taxon>Enterobacterales</taxon>
        <taxon>Enterobacteriaceae</taxon>
        <taxon>Klebsiella/Raoultella group</taxon>
        <taxon>Klebsiella</taxon>
    </lineage>
</organism>
<dbReference type="EMBL" id="PIET01000533">
    <property type="protein sequence ID" value="PLM60457.1"/>
    <property type="molecule type" value="Genomic_DNA"/>
</dbReference>
<gene>
    <name evidence="1" type="ORF">CWM85_17455</name>
</gene>
<dbReference type="Gene3D" id="1.10.260.40">
    <property type="entry name" value="lambda repressor-like DNA-binding domains"/>
    <property type="match status" value="1"/>
</dbReference>
<reference evidence="1 2" key="1">
    <citation type="submission" date="2017-11" db="EMBL/GenBank/DDBJ databases">
        <authorList>
            <person name="Han C.G."/>
        </authorList>
    </citation>
    <scope>NUCLEOTIDE SEQUENCE [LARGE SCALE GENOMIC DNA]</scope>
    <source>
        <strain evidence="1 2">A2</strain>
    </source>
</reference>
<dbReference type="SUPFAM" id="SSF47413">
    <property type="entry name" value="lambda repressor-like DNA-binding domains"/>
    <property type="match status" value="1"/>
</dbReference>
<sequence length="155" mass="17314">MRKASLGSEGIGGLIENLPQMLHGFSEQLHSVSILMSACMEPVTDDHDLQERMAIIDELYSCAEDIDHVAIKFADLVTDRVYEYEKKNRNVPNVSPSEALSYFIKERGLRQADLKSVASQSIISELINGKRVMNIDQVKGFAAFFDVPVETFMGT</sequence>
<dbReference type="Proteomes" id="UP000234661">
    <property type="component" value="Unassembled WGS sequence"/>
</dbReference>
<dbReference type="CDD" id="cd00093">
    <property type="entry name" value="HTH_XRE"/>
    <property type="match status" value="1"/>
</dbReference>
<evidence type="ECO:0000313" key="1">
    <source>
        <dbReference type="EMBL" id="PLM60457.1"/>
    </source>
</evidence>
<protein>
    <submittedName>
        <fullName evidence="1">Transcriptional regulator</fullName>
    </submittedName>
</protein>
<proteinExistence type="predicted"/>